<dbReference type="InterPro" id="IPR036388">
    <property type="entry name" value="WH-like_DNA-bd_sf"/>
</dbReference>
<evidence type="ECO:0000313" key="2">
    <source>
        <dbReference type="EMBL" id="GAA4265946.1"/>
    </source>
</evidence>
<gene>
    <name evidence="2" type="ORF">GCM10022256_15580</name>
</gene>
<dbReference type="Proteomes" id="UP001501594">
    <property type="component" value="Unassembled WGS sequence"/>
</dbReference>
<dbReference type="InterPro" id="IPR036390">
    <property type="entry name" value="WH_DNA-bd_sf"/>
</dbReference>
<organism evidence="2 3">
    <name type="scientific">Frondihabitans peucedani</name>
    <dbReference type="NCBI Taxonomy" id="598626"/>
    <lineage>
        <taxon>Bacteria</taxon>
        <taxon>Bacillati</taxon>
        <taxon>Actinomycetota</taxon>
        <taxon>Actinomycetes</taxon>
        <taxon>Micrococcales</taxon>
        <taxon>Microbacteriaceae</taxon>
        <taxon>Frondihabitans</taxon>
    </lineage>
</organism>
<keyword evidence="3" id="KW-1185">Reference proteome</keyword>
<comment type="caution">
    <text evidence="2">The sequence shown here is derived from an EMBL/GenBank/DDBJ whole genome shotgun (WGS) entry which is preliminary data.</text>
</comment>
<dbReference type="EMBL" id="BAABAU010000001">
    <property type="protein sequence ID" value="GAA4265946.1"/>
    <property type="molecule type" value="Genomic_DNA"/>
</dbReference>
<evidence type="ECO:0000259" key="1">
    <source>
        <dbReference type="PROSITE" id="PS50995"/>
    </source>
</evidence>
<protein>
    <recommendedName>
        <fullName evidence="1">HTH marR-type domain-containing protein</fullName>
    </recommendedName>
</protein>
<feature type="domain" description="HTH marR-type" evidence="1">
    <location>
        <begin position="30"/>
        <end position="166"/>
    </location>
</feature>
<dbReference type="SUPFAM" id="SSF46785">
    <property type="entry name" value="Winged helix' DNA-binding domain"/>
    <property type="match status" value="1"/>
</dbReference>
<name>A0ABP8E1C7_9MICO</name>
<dbReference type="SMART" id="SM00347">
    <property type="entry name" value="HTH_MARR"/>
    <property type="match status" value="1"/>
</dbReference>
<dbReference type="PANTHER" id="PTHR33164:SF99">
    <property type="entry name" value="MARR FAMILY REGULATORY PROTEIN"/>
    <property type="match status" value="1"/>
</dbReference>
<accession>A0ABP8E1C7</accession>
<dbReference type="PRINTS" id="PR00598">
    <property type="entry name" value="HTHMARR"/>
</dbReference>
<dbReference type="InterPro" id="IPR000835">
    <property type="entry name" value="HTH_MarR-typ"/>
</dbReference>
<dbReference type="Gene3D" id="1.10.10.10">
    <property type="entry name" value="Winged helix-like DNA-binding domain superfamily/Winged helix DNA-binding domain"/>
    <property type="match status" value="1"/>
</dbReference>
<dbReference type="PANTHER" id="PTHR33164">
    <property type="entry name" value="TRANSCRIPTIONAL REGULATOR, MARR FAMILY"/>
    <property type="match status" value="1"/>
</dbReference>
<dbReference type="RefSeq" id="WP_344794751.1">
    <property type="nucleotide sequence ID" value="NZ_BAABAU010000001.1"/>
</dbReference>
<dbReference type="PROSITE" id="PS50995">
    <property type="entry name" value="HTH_MARR_2"/>
    <property type="match status" value="1"/>
</dbReference>
<dbReference type="Pfam" id="PF12802">
    <property type="entry name" value="MarR_2"/>
    <property type="match status" value="1"/>
</dbReference>
<evidence type="ECO:0000313" key="3">
    <source>
        <dbReference type="Proteomes" id="UP001501594"/>
    </source>
</evidence>
<proteinExistence type="predicted"/>
<dbReference type="InterPro" id="IPR039422">
    <property type="entry name" value="MarR/SlyA-like"/>
</dbReference>
<sequence>MTQTARRSTSGVKANENAHLYSALPENREGAAVVSALQDLGDVARQAEDRAVIELGMNPGDVLATRYLLQAERDGQQLTPTDLATLLGVTTAAASKLVDRLVSAGRAERLPDPADKRARIVAPTAAARADIHATYALIHEPLVRVVNGLTASEASAVTRFLKTLSSALAVSPTAP</sequence>
<reference evidence="3" key="1">
    <citation type="journal article" date="2019" name="Int. J. Syst. Evol. Microbiol.">
        <title>The Global Catalogue of Microorganisms (GCM) 10K type strain sequencing project: providing services to taxonomists for standard genome sequencing and annotation.</title>
        <authorList>
            <consortium name="The Broad Institute Genomics Platform"/>
            <consortium name="The Broad Institute Genome Sequencing Center for Infectious Disease"/>
            <person name="Wu L."/>
            <person name="Ma J."/>
        </authorList>
    </citation>
    <scope>NUCLEOTIDE SEQUENCE [LARGE SCALE GENOMIC DNA]</scope>
    <source>
        <strain evidence="3">JCM 17442</strain>
    </source>
</reference>